<evidence type="ECO:0000313" key="1">
    <source>
        <dbReference type="EMBL" id="KAF6743645.1"/>
    </source>
</evidence>
<evidence type="ECO:0000313" key="2">
    <source>
        <dbReference type="Proteomes" id="UP000521943"/>
    </source>
</evidence>
<protein>
    <submittedName>
        <fullName evidence="1">Uncharacterized protein</fullName>
    </submittedName>
</protein>
<organism evidence="1 2">
    <name type="scientific">Ephemerocybe angulata</name>
    <dbReference type="NCBI Taxonomy" id="980116"/>
    <lineage>
        <taxon>Eukaryota</taxon>
        <taxon>Fungi</taxon>
        <taxon>Dikarya</taxon>
        <taxon>Basidiomycota</taxon>
        <taxon>Agaricomycotina</taxon>
        <taxon>Agaricomycetes</taxon>
        <taxon>Agaricomycetidae</taxon>
        <taxon>Agaricales</taxon>
        <taxon>Agaricineae</taxon>
        <taxon>Psathyrellaceae</taxon>
        <taxon>Ephemerocybe</taxon>
    </lineage>
</organism>
<keyword evidence="2" id="KW-1185">Reference proteome</keyword>
<name>A0A8H6LUY6_9AGAR</name>
<proteinExistence type="predicted"/>
<dbReference type="AlphaFoldDB" id="A0A8H6LUY6"/>
<comment type="caution">
    <text evidence="1">The sequence shown here is derived from an EMBL/GenBank/DDBJ whole genome shotgun (WGS) entry which is preliminary data.</text>
</comment>
<dbReference type="EMBL" id="JACGCI010000140">
    <property type="protein sequence ID" value="KAF6743645.1"/>
    <property type="molecule type" value="Genomic_DNA"/>
</dbReference>
<reference evidence="1 2" key="1">
    <citation type="submission" date="2020-07" db="EMBL/GenBank/DDBJ databases">
        <title>Comparative genomics of pyrophilous fungi reveals a link between fire events and developmental genes.</title>
        <authorList>
            <consortium name="DOE Joint Genome Institute"/>
            <person name="Steindorff A.S."/>
            <person name="Carver A."/>
            <person name="Calhoun S."/>
            <person name="Stillman K."/>
            <person name="Liu H."/>
            <person name="Lipzen A."/>
            <person name="Pangilinan J."/>
            <person name="Labutti K."/>
            <person name="Bruns T.D."/>
            <person name="Grigoriev I.V."/>
        </authorList>
    </citation>
    <scope>NUCLEOTIDE SEQUENCE [LARGE SCALE GENOMIC DNA]</scope>
    <source>
        <strain evidence="1 2">CBS 144469</strain>
    </source>
</reference>
<sequence>MPISIWIVVRVAHWNLSECYGCVILLSQLPAAYMCGRCALSRTAPSCVMGAVPSSGWSAREGWRTAIEWGYGLYFEFGEQARRVHSLFEIINGTYRGLKNLLQTAKLFARLTLKPLDNSQLVT</sequence>
<dbReference type="Proteomes" id="UP000521943">
    <property type="component" value="Unassembled WGS sequence"/>
</dbReference>
<gene>
    <name evidence="1" type="ORF">DFP72DRAFT_122940</name>
</gene>
<accession>A0A8H6LUY6</accession>